<dbReference type="PANTHER" id="PTHR43975">
    <property type="entry name" value="ZGC:101858"/>
    <property type="match status" value="1"/>
</dbReference>
<dbReference type="SUPFAM" id="SSF51735">
    <property type="entry name" value="NAD(P)-binding Rossmann-fold domains"/>
    <property type="match status" value="1"/>
</dbReference>
<proteinExistence type="predicted"/>
<gene>
    <name evidence="1" type="primary">ORF155782</name>
</gene>
<dbReference type="Pfam" id="PF00106">
    <property type="entry name" value="adh_short"/>
    <property type="match status" value="1"/>
</dbReference>
<evidence type="ECO:0008006" key="2">
    <source>
        <dbReference type="Google" id="ProtNLM"/>
    </source>
</evidence>
<protein>
    <recommendedName>
        <fullName evidence="2">Ketoreductase (KR) domain-containing protein</fullName>
    </recommendedName>
</protein>
<reference evidence="1" key="1">
    <citation type="submission" date="2014-12" db="EMBL/GenBank/DDBJ databases">
        <title>Insight into the proteome of Arion vulgaris.</title>
        <authorList>
            <person name="Aradska J."/>
            <person name="Bulat T."/>
            <person name="Smidak R."/>
            <person name="Sarate P."/>
            <person name="Gangsoo J."/>
            <person name="Sialana F."/>
            <person name="Bilban M."/>
            <person name="Lubec G."/>
        </authorList>
    </citation>
    <scope>NUCLEOTIDE SEQUENCE</scope>
    <source>
        <tissue evidence="1">Skin</tissue>
    </source>
</reference>
<dbReference type="AlphaFoldDB" id="A0A0B7B3C3"/>
<dbReference type="InterPro" id="IPR036291">
    <property type="entry name" value="NAD(P)-bd_dom_sf"/>
</dbReference>
<accession>A0A0B7B3C3</accession>
<sequence>MASQLDGKVVIVTGSSGGLGESIALTCASRGASVTICGRDEARLKSVLEKAVEISGGHSDRFLTVQGDLNDRLVRKQIIEQTVKKFG</sequence>
<dbReference type="InterPro" id="IPR002347">
    <property type="entry name" value="SDR_fam"/>
</dbReference>
<dbReference type="Gene3D" id="3.40.50.720">
    <property type="entry name" value="NAD(P)-binding Rossmann-like Domain"/>
    <property type="match status" value="1"/>
</dbReference>
<evidence type="ECO:0000313" key="1">
    <source>
        <dbReference type="EMBL" id="CEK86801.1"/>
    </source>
</evidence>
<organism evidence="1">
    <name type="scientific">Arion vulgaris</name>
    <dbReference type="NCBI Taxonomy" id="1028688"/>
    <lineage>
        <taxon>Eukaryota</taxon>
        <taxon>Metazoa</taxon>
        <taxon>Spiralia</taxon>
        <taxon>Lophotrochozoa</taxon>
        <taxon>Mollusca</taxon>
        <taxon>Gastropoda</taxon>
        <taxon>Heterobranchia</taxon>
        <taxon>Euthyneura</taxon>
        <taxon>Panpulmonata</taxon>
        <taxon>Eupulmonata</taxon>
        <taxon>Stylommatophora</taxon>
        <taxon>Helicina</taxon>
        <taxon>Arionoidea</taxon>
        <taxon>Arionidae</taxon>
        <taxon>Arion</taxon>
    </lineage>
</organism>
<dbReference type="EMBL" id="HACG01039936">
    <property type="protein sequence ID" value="CEK86801.1"/>
    <property type="molecule type" value="Transcribed_RNA"/>
</dbReference>
<dbReference type="PANTHER" id="PTHR43975:SF2">
    <property type="entry name" value="EG:BACR7A4.14 PROTEIN-RELATED"/>
    <property type="match status" value="1"/>
</dbReference>
<name>A0A0B7B3C3_9EUPU</name>
<feature type="non-terminal residue" evidence="1">
    <location>
        <position position="87"/>
    </location>
</feature>